<reference evidence="8" key="2">
    <citation type="submission" date="2020-05" db="UniProtKB">
        <authorList>
            <consortium name="EnsemblMetazoa"/>
        </authorList>
    </citation>
    <scope>IDENTIFICATION</scope>
    <source>
        <strain evidence="8">wikel</strain>
    </source>
</reference>
<feature type="transmembrane region" description="Helical" evidence="5">
    <location>
        <begin position="391"/>
        <end position="412"/>
    </location>
</feature>
<evidence type="ECO:0000256" key="3">
    <source>
        <dbReference type="ARBA" id="ARBA00022989"/>
    </source>
</evidence>
<evidence type="ECO:0000313" key="8">
    <source>
        <dbReference type="EnsemblMetazoa" id="ISCW011721-PA"/>
    </source>
</evidence>
<keyword evidence="2 5" id="KW-0812">Transmembrane</keyword>
<organism>
    <name type="scientific">Ixodes scapularis</name>
    <name type="common">Black-legged tick</name>
    <name type="synonym">Deer tick</name>
    <dbReference type="NCBI Taxonomy" id="6945"/>
    <lineage>
        <taxon>Eukaryota</taxon>
        <taxon>Metazoa</taxon>
        <taxon>Ecdysozoa</taxon>
        <taxon>Arthropoda</taxon>
        <taxon>Chelicerata</taxon>
        <taxon>Arachnida</taxon>
        <taxon>Acari</taxon>
        <taxon>Parasitiformes</taxon>
        <taxon>Ixodida</taxon>
        <taxon>Ixodoidea</taxon>
        <taxon>Ixodidae</taxon>
        <taxon>Ixodinae</taxon>
        <taxon>Ixodes</taxon>
    </lineage>
</organism>
<dbReference type="AlphaFoldDB" id="B7Q9A9"/>
<protein>
    <submittedName>
        <fullName evidence="7 8">Dendritic cell-specific transmembrane protein, putative</fullName>
    </submittedName>
</protein>
<dbReference type="EMBL" id="ABJB010607505">
    <property type="status" value="NOT_ANNOTATED_CDS"/>
    <property type="molecule type" value="Genomic_DNA"/>
</dbReference>
<dbReference type="EMBL" id="DS887946">
    <property type="protein sequence ID" value="EEC15431.1"/>
    <property type="molecule type" value="Genomic_DNA"/>
</dbReference>
<dbReference type="InterPro" id="IPR012858">
    <property type="entry name" value="DC_STAMP-like"/>
</dbReference>
<feature type="transmembrane region" description="Helical" evidence="5">
    <location>
        <begin position="481"/>
        <end position="502"/>
    </location>
</feature>
<dbReference type="EMBL" id="ABJB010664639">
    <property type="status" value="NOT_ANNOTATED_CDS"/>
    <property type="molecule type" value="Genomic_DNA"/>
</dbReference>
<dbReference type="EMBL" id="ABJB010185950">
    <property type="status" value="NOT_ANNOTATED_CDS"/>
    <property type="molecule type" value="Genomic_DNA"/>
</dbReference>
<evidence type="ECO:0000313" key="9">
    <source>
        <dbReference type="Proteomes" id="UP000001555"/>
    </source>
</evidence>
<dbReference type="GO" id="GO:0016020">
    <property type="term" value="C:membrane"/>
    <property type="evidence" value="ECO:0007669"/>
    <property type="project" value="UniProtKB-SubCell"/>
</dbReference>
<accession>B7Q9A9</accession>
<dbReference type="EnsemblMetazoa" id="ISCW011721-RA">
    <property type="protein sequence ID" value="ISCW011721-PA"/>
    <property type="gene ID" value="ISCW011721"/>
</dbReference>
<evidence type="ECO:0000259" key="6">
    <source>
        <dbReference type="Pfam" id="PF07782"/>
    </source>
</evidence>
<dbReference type="Pfam" id="PF07782">
    <property type="entry name" value="DC_STAMP"/>
    <property type="match status" value="1"/>
</dbReference>
<dbReference type="PANTHER" id="PTHR21041">
    <property type="entry name" value="DENDRITIC CELL-SPECIFIC TRANSMEMBRANE PROTEIN"/>
    <property type="match status" value="1"/>
</dbReference>
<dbReference type="VEuPathDB" id="VectorBase:ISCW011721"/>
<dbReference type="EMBL" id="ABJB011039469">
    <property type="status" value="NOT_ANNOTATED_CDS"/>
    <property type="molecule type" value="Genomic_DNA"/>
</dbReference>
<evidence type="ECO:0000256" key="1">
    <source>
        <dbReference type="ARBA" id="ARBA00004141"/>
    </source>
</evidence>
<sequence length="563" mass="63617">KTLQPNSFENRVLKSFLGLSAGALLTVLLNLALQRIFHGGGAPTFLIVLVVGTGLMLGSAFSSTVRCLMLLLLPQLFSREGRMALLSYIYFLALTGPSENFTANVEVLSRGLSCGQEKVANETRRMLDIATSPLKAVYDKIKKLMKVILDFGALMKKAFLSIKSLFSEICMYQFFTSYRNKIGAIRRAVQWLYNLVNVCNRRMGEPYEKCRKPLNDAHEDCLSMMPSILSWLCSPVKLVEYVCYVAKAMKRFLERAYTAFYVNITVTHEYNYSLEFSRSPSEVRGEIVRELRARVAVFTGLFRLLSNGVFLAVLYVVYTATQYHFRYLREEDFDNYYVTWMVVAVDKSRARKGLETLLPLRSREKRHSVEPFSPRLTDAELTDLTANLRSLVISGAYSAVAMLLDYTMFRLLSFLRTLGKVNVNAGLPSQTRIHVEGTGPVADMYRQVAGSLSPSGLSESMTPAADVQSCLLRPYAPDLDMYYWIGTVYLLGVLVIVSQTYGLRLRHVVAAAFYPDRERVRAAWLHAHLLSLRTGWLTGFRRALRLRGDDSREPGIGDLLLAR</sequence>
<dbReference type="Pfam" id="PF26039">
    <property type="entry name" value="Dcst2"/>
    <property type="match status" value="1"/>
</dbReference>
<keyword evidence="9" id="KW-1185">Reference proteome</keyword>
<feature type="non-terminal residue" evidence="7">
    <location>
        <position position="1"/>
    </location>
</feature>
<gene>
    <name evidence="7" type="ORF">IscW_ISCW011721</name>
</gene>
<evidence type="ECO:0000256" key="5">
    <source>
        <dbReference type="SAM" id="Phobius"/>
    </source>
</evidence>
<evidence type="ECO:0000313" key="7">
    <source>
        <dbReference type="EMBL" id="EEC15431.1"/>
    </source>
</evidence>
<feature type="transmembrane region" description="Helical" evidence="5">
    <location>
        <begin position="45"/>
        <end position="73"/>
    </location>
</feature>
<feature type="transmembrane region" description="Helical" evidence="5">
    <location>
        <begin position="12"/>
        <end position="33"/>
    </location>
</feature>
<feature type="transmembrane region" description="Helical" evidence="5">
    <location>
        <begin position="295"/>
        <end position="318"/>
    </location>
</feature>
<dbReference type="OrthoDB" id="6598372at2759"/>
<keyword evidence="4 5" id="KW-0472">Membrane</keyword>
<evidence type="ECO:0000256" key="2">
    <source>
        <dbReference type="ARBA" id="ARBA00022692"/>
    </source>
</evidence>
<dbReference type="Proteomes" id="UP000001555">
    <property type="component" value="Unassembled WGS sequence"/>
</dbReference>
<dbReference type="STRING" id="6945.B7Q9A9"/>
<evidence type="ECO:0000256" key="4">
    <source>
        <dbReference type="ARBA" id="ARBA00023136"/>
    </source>
</evidence>
<feature type="domain" description="Dendritic cell-specific transmembrane protein-like" evidence="6">
    <location>
        <begin position="333"/>
        <end position="526"/>
    </location>
</feature>
<reference evidence="7 9" key="1">
    <citation type="submission" date="2008-03" db="EMBL/GenBank/DDBJ databases">
        <title>Annotation of Ixodes scapularis.</title>
        <authorList>
            <consortium name="Ixodes scapularis Genome Project Consortium"/>
            <person name="Caler E."/>
            <person name="Hannick L.I."/>
            <person name="Bidwell S."/>
            <person name="Joardar V."/>
            <person name="Thiagarajan M."/>
            <person name="Amedeo P."/>
            <person name="Galinsky K.J."/>
            <person name="Schobel S."/>
            <person name="Inman J."/>
            <person name="Hostetler J."/>
            <person name="Miller J."/>
            <person name="Hammond M."/>
            <person name="Megy K."/>
            <person name="Lawson D."/>
            <person name="Kodira C."/>
            <person name="Sutton G."/>
            <person name="Meyer J."/>
            <person name="Hill C.A."/>
            <person name="Birren B."/>
            <person name="Nene V."/>
            <person name="Collins F."/>
            <person name="Alarcon-Chaidez F."/>
            <person name="Wikel S."/>
            <person name="Strausberg R."/>
        </authorList>
    </citation>
    <scope>NUCLEOTIDE SEQUENCE [LARGE SCALE GENOMIC DNA]</scope>
    <source>
        <strain evidence="9">Wikel</strain>
        <strain evidence="7">Wikel colony</strain>
    </source>
</reference>
<dbReference type="PANTHER" id="PTHR21041:SF9">
    <property type="entry name" value="DENDRITIC CELL-SPECIFIC TRANSMEMBRANE PROTEIN-LIKE DOMAIN-CONTAINING PROTEIN"/>
    <property type="match status" value="1"/>
</dbReference>
<dbReference type="InterPro" id="IPR051856">
    <property type="entry name" value="CSR-E3_Ligase_Protein"/>
</dbReference>
<proteinExistence type="predicted"/>
<dbReference type="EMBL" id="ABJB010737410">
    <property type="status" value="NOT_ANNOTATED_CDS"/>
    <property type="molecule type" value="Genomic_DNA"/>
</dbReference>
<dbReference type="VEuPathDB" id="VectorBase:ISCI011721"/>
<dbReference type="VEuPathDB" id="VectorBase:ISCP_015087"/>
<comment type="subcellular location">
    <subcellularLocation>
        <location evidence="1">Membrane</location>
        <topology evidence="1">Multi-pass membrane protein</topology>
    </subcellularLocation>
</comment>
<dbReference type="HOGENOM" id="CLU_015030_0_0_1"/>
<dbReference type="EMBL" id="ABJB010996250">
    <property type="status" value="NOT_ANNOTATED_CDS"/>
    <property type="molecule type" value="Genomic_DNA"/>
</dbReference>
<keyword evidence="3 5" id="KW-1133">Transmembrane helix</keyword>
<dbReference type="EMBL" id="ABJB010205332">
    <property type="status" value="NOT_ANNOTATED_CDS"/>
    <property type="molecule type" value="Genomic_DNA"/>
</dbReference>
<name>B7Q9A9_IXOSC</name>
<dbReference type="EMBL" id="ABJB010487304">
    <property type="status" value="NOT_ANNOTATED_CDS"/>
    <property type="molecule type" value="Genomic_DNA"/>
</dbReference>
<dbReference type="EMBL" id="ABJB010492234">
    <property type="status" value="NOT_ANNOTATED_CDS"/>
    <property type="molecule type" value="Genomic_DNA"/>
</dbReference>
<dbReference type="PaxDb" id="6945-B7Q9A9"/>
<dbReference type="EMBL" id="ABJB010270971">
    <property type="status" value="NOT_ANNOTATED_CDS"/>
    <property type="molecule type" value="Genomic_DNA"/>
</dbReference>